<evidence type="ECO:0000313" key="3">
    <source>
        <dbReference type="EMBL" id="MDQ0175319.1"/>
    </source>
</evidence>
<dbReference type="InterPro" id="IPR018309">
    <property type="entry name" value="Tscrpt_reg_PadR_C"/>
</dbReference>
<dbReference type="PANTHER" id="PTHR43252">
    <property type="entry name" value="TRANSCRIPTIONAL REGULATOR YQJI"/>
    <property type="match status" value="1"/>
</dbReference>
<protein>
    <submittedName>
        <fullName evidence="3">DNA-binding PadR family transcriptional regulator</fullName>
    </submittedName>
</protein>
<feature type="domain" description="Transcription regulator PadR C-terminal" evidence="2">
    <location>
        <begin position="93"/>
        <end position="174"/>
    </location>
</feature>
<organism evidence="3 4">
    <name type="scientific">Bacillus chungangensis</name>
    <dbReference type="NCBI Taxonomy" id="587633"/>
    <lineage>
        <taxon>Bacteria</taxon>
        <taxon>Bacillati</taxon>
        <taxon>Bacillota</taxon>
        <taxon>Bacilli</taxon>
        <taxon>Bacillales</taxon>
        <taxon>Bacillaceae</taxon>
        <taxon>Bacillus</taxon>
    </lineage>
</organism>
<dbReference type="PANTHER" id="PTHR43252:SF2">
    <property type="entry name" value="TRANSCRIPTION REGULATOR, PADR-LIKE FAMILY"/>
    <property type="match status" value="1"/>
</dbReference>
<dbReference type="InterPro" id="IPR036390">
    <property type="entry name" value="WH_DNA-bd_sf"/>
</dbReference>
<reference evidence="3 4" key="1">
    <citation type="submission" date="2023-07" db="EMBL/GenBank/DDBJ databases">
        <title>Genomic Encyclopedia of Type Strains, Phase IV (KMG-IV): sequencing the most valuable type-strain genomes for metagenomic binning, comparative biology and taxonomic classification.</title>
        <authorList>
            <person name="Goeker M."/>
        </authorList>
    </citation>
    <scope>NUCLEOTIDE SEQUENCE [LARGE SCALE GENOMIC DNA]</scope>
    <source>
        <strain evidence="3 4">DSM 23837</strain>
    </source>
</reference>
<gene>
    <name evidence="3" type="ORF">J2S08_001153</name>
</gene>
<dbReference type="InterPro" id="IPR036388">
    <property type="entry name" value="WH-like_DNA-bd_sf"/>
</dbReference>
<evidence type="ECO:0000313" key="4">
    <source>
        <dbReference type="Proteomes" id="UP001223586"/>
    </source>
</evidence>
<comment type="caution">
    <text evidence="3">The sequence shown here is derived from an EMBL/GenBank/DDBJ whole genome shotgun (WGS) entry which is preliminary data.</text>
</comment>
<dbReference type="Proteomes" id="UP001223586">
    <property type="component" value="Unassembled WGS sequence"/>
</dbReference>
<dbReference type="Gene3D" id="1.10.10.10">
    <property type="entry name" value="Winged helix-like DNA-binding domain superfamily/Winged helix DNA-binding domain"/>
    <property type="match status" value="1"/>
</dbReference>
<sequence length="208" mass="23823">MMSLDHYIMCAISTMPSTGYDIKMEFEHPGAGQFWGISFGSIYPRLKKLEENGYITTLFEESSGRGKKVYELTLKGWRELQTWLKKKPSSPIIKDELLVKVSFWATILQDDREGLMNHLLERKQHSEATLAFYQAWPTNGISSIGEHGMFVIDYVTKKLQAELDWIDETIEKLKGPAQPPVQDPHNLIAKSKQRYQQALEAEKKGDNG</sequence>
<keyword evidence="3" id="KW-0238">DNA-binding</keyword>
<dbReference type="SUPFAM" id="SSF46785">
    <property type="entry name" value="Winged helix' DNA-binding domain"/>
    <property type="match status" value="1"/>
</dbReference>
<dbReference type="Pfam" id="PF10400">
    <property type="entry name" value="Vir_act_alpha_C"/>
    <property type="match status" value="1"/>
</dbReference>
<proteinExistence type="predicted"/>
<dbReference type="RefSeq" id="WP_307227540.1">
    <property type="nucleotide sequence ID" value="NZ_JAUSTT010000005.1"/>
</dbReference>
<dbReference type="Pfam" id="PF03551">
    <property type="entry name" value="PadR"/>
    <property type="match status" value="1"/>
</dbReference>
<name>A0ABT9WQ09_9BACI</name>
<evidence type="ECO:0000259" key="1">
    <source>
        <dbReference type="Pfam" id="PF03551"/>
    </source>
</evidence>
<dbReference type="EMBL" id="JAUSTT010000005">
    <property type="protein sequence ID" value="MDQ0175319.1"/>
    <property type="molecule type" value="Genomic_DNA"/>
</dbReference>
<dbReference type="Gene3D" id="6.10.140.190">
    <property type="match status" value="1"/>
</dbReference>
<feature type="domain" description="Transcription regulator PadR N-terminal" evidence="1">
    <location>
        <begin position="8"/>
        <end position="81"/>
    </location>
</feature>
<dbReference type="GO" id="GO:0003677">
    <property type="term" value="F:DNA binding"/>
    <property type="evidence" value="ECO:0007669"/>
    <property type="project" value="UniProtKB-KW"/>
</dbReference>
<keyword evidence="4" id="KW-1185">Reference proteome</keyword>
<accession>A0ABT9WQ09</accession>
<dbReference type="InterPro" id="IPR005149">
    <property type="entry name" value="Tscrpt_reg_PadR_N"/>
</dbReference>
<evidence type="ECO:0000259" key="2">
    <source>
        <dbReference type="Pfam" id="PF10400"/>
    </source>
</evidence>